<name>A0A8J3FH91_9FLAO</name>
<dbReference type="CDD" id="cd08023">
    <property type="entry name" value="GH16_laminarinase_like"/>
    <property type="match status" value="1"/>
</dbReference>
<gene>
    <name evidence="4" type="ORF">GCM10007962_22820</name>
</gene>
<dbReference type="SUPFAM" id="SSF49899">
    <property type="entry name" value="Concanavalin A-like lectins/glucanases"/>
    <property type="match status" value="1"/>
</dbReference>
<reference evidence="4" key="2">
    <citation type="submission" date="2020-09" db="EMBL/GenBank/DDBJ databases">
        <authorList>
            <person name="Sun Q."/>
            <person name="Ohkuma M."/>
        </authorList>
    </citation>
    <scope>NUCLEOTIDE SEQUENCE</scope>
    <source>
        <strain evidence="4">JCM 12862</strain>
    </source>
</reference>
<evidence type="ECO:0000313" key="4">
    <source>
        <dbReference type="EMBL" id="GGK28002.1"/>
    </source>
</evidence>
<sequence>MISMNKITFSILLVILIPSIFFAQNNKAFMPDNDKPKKIKGYELVWHDEFNYNGKPDSLKWNHEIGFVRNEELQWYQSDNAVCKNGVLLIEGKRETKLNTAYDSLSENWRLNRKYANYTSASINTDKKASWKFGRFEIRARIDSTKGSWPAIWTLGVDKPWPANGEIDILEFYIKNNKQSILANAAYLNDKNGPLWDSTVIPLKYFLDQDPKWVEKFHVWRMDWDKESIKLYLDDYLVNIIALEDTINPDGFNPFLQKHFLLLNLAIGSNGGNPENSKFPIQYEVDYVRVYQKKE</sequence>
<keyword evidence="5" id="KW-1185">Reference proteome</keyword>
<dbReference type="PROSITE" id="PS51762">
    <property type="entry name" value="GH16_2"/>
    <property type="match status" value="1"/>
</dbReference>
<evidence type="ECO:0000256" key="2">
    <source>
        <dbReference type="SAM" id="SignalP"/>
    </source>
</evidence>
<dbReference type="GO" id="GO:0004553">
    <property type="term" value="F:hydrolase activity, hydrolyzing O-glycosyl compounds"/>
    <property type="evidence" value="ECO:0007669"/>
    <property type="project" value="InterPro"/>
</dbReference>
<dbReference type="AlphaFoldDB" id="A0A8J3FH91"/>
<feature type="domain" description="GH16" evidence="3">
    <location>
        <begin position="28"/>
        <end position="295"/>
    </location>
</feature>
<dbReference type="EMBL" id="BMNR01000005">
    <property type="protein sequence ID" value="GGK28002.1"/>
    <property type="molecule type" value="Genomic_DNA"/>
</dbReference>
<feature type="chain" id="PRO_5035246259" description="GH16 domain-containing protein" evidence="2">
    <location>
        <begin position="24"/>
        <end position="295"/>
    </location>
</feature>
<evidence type="ECO:0000259" key="3">
    <source>
        <dbReference type="PROSITE" id="PS51762"/>
    </source>
</evidence>
<organism evidence="4 5">
    <name type="scientific">Yeosuana aromativorans</name>
    <dbReference type="NCBI Taxonomy" id="288019"/>
    <lineage>
        <taxon>Bacteria</taxon>
        <taxon>Pseudomonadati</taxon>
        <taxon>Bacteroidota</taxon>
        <taxon>Flavobacteriia</taxon>
        <taxon>Flavobacteriales</taxon>
        <taxon>Flavobacteriaceae</taxon>
        <taxon>Yeosuana</taxon>
    </lineage>
</organism>
<dbReference type="PANTHER" id="PTHR10963">
    <property type="entry name" value="GLYCOSYL HYDROLASE-RELATED"/>
    <property type="match status" value="1"/>
</dbReference>
<reference evidence="4" key="1">
    <citation type="journal article" date="2014" name="Int. J. Syst. Evol. Microbiol.">
        <title>Complete genome sequence of Corynebacterium casei LMG S-19264T (=DSM 44701T), isolated from a smear-ripened cheese.</title>
        <authorList>
            <consortium name="US DOE Joint Genome Institute (JGI-PGF)"/>
            <person name="Walter F."/>
            <person name="Albersmeier A."/>
            <person name="Kalinowski J."/>
            <person name="Ruckert C."/>
        </authorList>
    </citation>
    <scope>NUCLEOTIDE SEQUENCE</scope>
    <source>
        <strain evidence="4">JCM 12862</strain>
    </source>
</reference>
<dbReference type="Proteomes" id="UP000612329">
    <property type="component" value="Unassembled WGS sequence"/>
</dbReference>
<evidence type="ECO:0000256" key="1">
    <source>
        <dbReference type="ARBA" id="ARBA00006865"/>
    </source>
</evidence>
<dbReference type="InterPro" id="IPR013320">
    <property type="entry name" value="ConA-like_dom_sf"/>
</dbReference>
<dbReference type="GO" id="GO:0005975">
    <property type="term" value="P:carbohydrate metabolic process"/>
    <property type="evidence" value="ECO:0007669"/>
    <property type="project" value="InterPro"/>
</dbReference>
<keyword evidence="2" id="KW-0732">Signal</keyword>
<dbReference type="InterPro" id="IPR050546">
    <property type="entry name" value="Glycosyl_Hydrlase_16"/>
</dbReference>
<evidence type="ECO:0000313" key="5">
    <source>
        <dbReference type="Proteomes" id="UP000612329"/>
    </source>
</evidence>
<feature type="signal peptide" evidence="2">
    <location>
        <begin position="1"/>
        <end position="23"/>
    </location>
</feature>
<accession>A0A8J3FH91</accession>
<comment type="caution">
    <text evidence="4">The sequence shown here is derived from an EMBL/GenBank/DDBJ whole genome shotgun (WGS) entry which is preliminary data.</text>
</comment>
<proteinExistence type="inferred from homology"/>
<dbReference type="Gene3D" id="2.60.120.200">
    <property type="match status" value="1"/>
</dbReference>
<dbReference type="InterPro" id="IPR000757">
    <property type="entry name" value="Beta-glucanase-like"/>
</dbReference>
<comment type="similarity">
    <text evidence="1">Belongs to the glycosyl hydrolase 16 family.</text>
</comment>
<dbReference type="Pfam" id="PF00722">
    <property type="entry name" value="Glyco_hydro_16"/>
    <property type="match status" value="1"/>
</dbReference>
<protein>
    <recommendedName>
        <fullName evidence="3">GH16 domain-containing protein</fullName>
    </recommendedName>
</protein>
<dbReference type="PANTHER" id="PTHR10963:SF55">
    <property type="entry name" value="GLYCOSIDE HYDROLASE FAMILY 16 PROTEIN"/>
    <property type="match status" value="1"/>
</dbReference>